<organism evidence="1 2">
    <name type="scientific">Clostridium carboxidivorans P7</name>
    <dbReference type="NCBI Taxonomy" id="536227"/>
    <lineage>
        <taxon>Bacteria</taxon>
        <taxon>Bacillati</taxon>
        <taxon>Bacillota</taxon>
        <taxon>Clostridia</taxon>
        <taxon>Eubacteriales</taxon>
        <taxon>Clostridiaceae</taxon>
        <taxon>Clostridium</taxon>
    </lineage>
</organism>
<protein>
    <submittedName>
        <fullName evidence="1">Uncharacterized protein</fullName>
    </submittedName>
</protein>
<reference evidence="1 2" key="1">
    <citation type="submission" date="2009-06" db="EMBL/GenBank/DDBJ databases">
        <title>The draft genome of Clostridium carboxidivorans P7.</title>
        <authorList>
            <consortium name="US DOE Joint Genome Institute (JGI-PGF)"/>
            <person name="Lucas S."/>
            <person name="Copeland A."/>
            <person name="Lapidus A."/>
            <person name="Glavina del Rio T."/>
            <person name="Tice H."/>
            <person name="Bruce D."/>
            <person name="Goodwin L."/>
            <person name="Pitluck S."/>
            <person name="Larimer F."/>
            <person name="Land M.L."/>
            <person name="Hauser L."/>
            <person name="Hemme C.L."/>
        </authorList>
    </citation>
    <scope>NUCLEOTIDE SEQUENCE [LARGE SCALE GENOMIC DNA]</scope>
    <source>
        <strain evidence="1 2">P7</strain>
    </source>
</reference>
<gene>
    <name evidence="1" type="ORF">CcarbDRAFT_4725</name>
</gene>
<dbReference type="PATRIC" id="fig|536227.13.peg.5004"/>
<dbReference type="AlphaFoldDB" id="C6Q108"/>
<sequence length="91" mass="10239">MRADKFKFKVTNKKTGDSAIISLDDIYAYEGEVCGVLIGYDESELAKEYGDDYKARPYIPNSLAGIAINYNSGYGFKGINEDLDFEYVLEE</sequence>
<dbReference type="KEGG" id="cck:Ccar_24225"/>
<evidence type="ECO:0000313" key="2">
    <source>
        <dbReference type="Proteomes" id="UP000004198"/>
    </source>
</evidence>
<dbReference type="RefSeq" id="WP_007063610.1">
    <property type="nucleotide sequence ID" value="NZ_ACVI01000127.1"/>
</dbReference>
<comment type="caution">
    <text evidence="1">The sequence shown here is derived from an EMBL/GenBank/DDBJ whole genome shotgun (WGS) entry which is preliminary data.</text>
</comment>
<proteinExistence type="predicted"/>
<dbReference type="Proteomes" id="UP000004198">
    <property type="component" value="Unassembled WGS sequence"/>
</dbReference>
<name>C6Q108_9CLOT</name>
<keyword evidence="2" id="KW-1185">Reference proteome</keyword>
<accession>C6Q108</accession>
<evidence type="ECO:0000313" key="1">
    <source>
        <dbReference type="EMBL" id="EET84827.1"/>
    </source>
</evidence>
<dbReference type="EMBL" id="ACVI01000127">
    <property type="protein sequence ID" value="EET84827.1"/>
    <property type="molecule type" value="Genomic_DNA"/>
</dbReference>